<dbReference type="InterPro" id="IPR017853">
    <property type="entry name" value="GH"/>
</dbReference>
<proteinExistence type="predicted"/>
<keyword evidence="4" id="KW-1185">Reference proteome</keyword>
<accession>A0A9N9DNF9</accession>
<dbReference type="Gene3D" id="3.20.20.80">
    <property type="entry name" value="Glycosidases"/>
    <property type="match status" value="1"/>
</dbReference>
<feature type="domain" description="GH18" evidence="2">
    <location>
        <begin position="6"/>
        <end position="145"/>
    </location>
</feature>
<gene>
    <name evidence="3" type="ORF">ALEPTO_LOCUS9771</name>
</gene>
<dbReference type="InterPro" id="IPR001223">
    <property type="entry name" value="Glyco_hydro18_cat"/>
</dbReference>
<dbReference type="PROSITE" id="PS51910">
    <property type="entry name" value="GH18_2"/>
    <property type="match status" value="1"/>
</dbReference>
<feature type="non-terminal residue" evidence="3">
    <location>
        <position position="145"/>
    </location>
</feature>
<dbReference type="PANTHER" id="PTHR11177:SF317">
    <property type="entry name" value="CHITINASE 12-RELATED"/>
    <property type="match status" value="1"/>
</dbReference>
<dbReference type="Proteomes" id="UP000789508">
    <property type="component" value="Unassembled WGS sequence"/>
</dbReference>
<feature type="signal peptide" evidence="1">
    <location>
        <begin position="1"/>
        <end position="17"/>
    </location>
</feature>
<organism evidence="3 4">
    <name type="scientific">Ambispora leptoticha</name>
    <dbReference type="NCBI Taxonomy" id="144679"/>
    <lineage>
        <taxon>Eukaryota</taxon>
        <taxon>Fungi</taxon>
        <taxon>Fungi incertae sedis</taxon>
        <taxon>Mucoromycota</taxon>
        <taxon>Glomeromycotina</taxon>
        <taxon>Glomeromycetes</taxon>
        <taxon>Archaeosporales</taxon>
        <taxon>Ambisporaceae</taxon>
        <taxon>Ambispora</taxon>
    </lineage>
</organism>
<dbReference type="GO" id="GO:0008061">
    <property type="term" value="F:chitin binding"/>
    <property type="evidence" value="ECO:0007669"/>
    <property type="project" value="TreeGrafter"/>
</dbReference>
<reference evidence="3" key="1">
    <citation type="submission" date="2021-06" db="EMBL/GenBank/DDBJ databases">
        <authorList>
            <person name="Kallberg Y."/>
            <person name="Tangrot J."/>
            <person name="Rosling A."/>
        </authorList>
    </citation>
    <scope>NUCLEOTIDE SEQUENCE</scope>
    <source>
        <strain evidence="3">FL130A</strain>
    </source>
</reference>
<evidence type="ECO:0000259" key="2">
    <source>
        <dbReference type="PROSITE" id="PS51910"/>
    </source>
</evidence>
<dbReference type="GO" id="GO:0004568">
    <property type="term" value="F:chitinase activity"/>
    <property type="evidence" value="ECO:0007669"/>
    <property type="project" value="TreeGrafter"/>
</dbReference>
<protein>
    <submittedName>
        <fullName evidence="3">10416_t:CDS:1</fullName>
    </submittedName>
</protein>
<dbReference type="OrthoDB" id="76388at2759"/>
<keyword evidence="1" id="KW-0732">Signal</keyword>
<comment type="caution">
    <text evidence="3">The sequence shown here is derived from an EMBL/GenBank/DDBJ whole genome shotgun (WGS) entry which is preliminary data.</text>
</comment>
<dbReference type="PANTHER" id="PTHR11177">
    <property type="entry name" value="CHITINASE"/>
    <property type="match status" value="1"/>
</dbReference>
<dbReference type="GO" id="GO:0005576">
    <property type="term" value="C:extracellular region"/>
    <property type="evidence" value="ECO:0007669"/>
    <property type="project" value="TreeGrafter"/>
</dbReference>
<dbReference type="Pfam" id="PF00704">
    <property type="entry name" value="Glyco_hydro_18"/>
    <property type="match status" value="1"/>
</dbReference>
<evidence type="ECO:0000256" key="1">
    <source>
        <dbReference type="SAM" id="SignalP"/>
    </source>
</evidence>
<evidence type="ECO:0000313" key="4">
    <source>
        <dbReference type="Proteomes" id="UP000789508"/>
    </source>
</evidence>
<name>A0A9N9DNF9_9GLOM</name>
<dbReference type="AlphaFoldDB" id="A0A9N9DNF9"/>
<dbReference type="InterPro" id="IPR050314">
    <property type="entry name" value="Glycosyl_Hydrlase_18"/>
</dbReference>
<dbReference type="GO" id="GO:0005975">
    <property type="term" value="P:carbohydrate metabolic process"/>
    <property type="evidence" value="ECO:0007669"/>
    <property type="project" value="InterPro"/>
</dbReference>
<dbReference type="EMBL" id="CAJVPS010008409">
    <property type="protein sequence ID" value="CAG8642899.1"/>
    <property type="molecule type" value="Genomic_DNA"/>
</dbReference>
<sequence>MLLRTFFMIGYFASWSAYPDMGYSVDQLDLTKLLHVMYAFALPSKTGEIFLPDPEIDYGDTSDSILRDGSANFLSIVTSSSKRDKFILTSISLMNDLGMDGLDLYWKFPKNEREAKNYVTLLQELRIVLDIYKIIKDEKEKYLLS</sequence>
<dbReference type="GO" id="GO:0006032">
    <property type="term" value="P:chitin catabolic process"/>
    <property type="evidence" value="ECO:0007669"/>
    <property type="project" value="TreeGrafter"/>
</dbReference>
<evidence type="ECO:0000313" key="3">
    <source>
        <dbReference type="EMBL" id="CAG8642899.1"/>
    </source>
</evidence>
<feature type="chain" id="PRO_5040385737" evidence="1">
    <location>
        <begin position="18"/>
        <end position="145"/>
    </location>
</feature>
<dbReference type="SUPFAM" id="SSF51445">
    <property type="entry name" value="(Trans)glycosidases"/>
    <property type="match status" value="1"/>
</dbReference>